<evidence type="ECO:0000313" key="3">
    <source>
        <dbReference type="EMBL" id="MFD0751085.1"/>
    </source>
</evidence>
<dbReference type="Proteomes" id="UP001596958">
    <property type="component" value="Unassembled WGS sequence"/>
</dbReference>
<dbReference type="SUPFAM" id="SSF52833">
    <property type="entry name" value="Thioredoxin-like"/>
    <property type="match status" value="1"/>
</dbReference>
<evidence type="ECO:0000256" key="1">
    <source>
        <dbReference type="SAM" id="SignalP"/>
    </source>
</evidence>
<comment type="caution">
    <text evidence="3">The sequence shown here is derived from an EMBL/GenBank/DDBJ whole genome shotgun (WGS) entry which is preliminary data.</text>
</comment>
<feature type="chain" id="PRO_5047029867" evidence="1">
    <location>
        <begin position="21"/>
        <end position="173"/>
    </location>
</feature>
<dbReference type="Gene3D" id="3.40.30.10">
    <property type="entry name" value="Glutaredoxin"/>
    <property type="match status" value="1"/>
</dbReference>
<proteinExistence type="predicted"/>
<evidence type="ECO:0000259" key="2">
    <source>
        <dbReference type="PROSITE" id="PS51352"/>
    </source>
</evidence>
<dbReference type="PROSITE" id="PS51352">
    <property type="entry name" value="THIOREDOXIN_2"/>
    <property type="match status" value="1"/>
</dbReference>
<dbReference type="InterPro" id="IPR013766">
    <property type="entry name" value="Thioredoxin_domain"/>
</dbReference>
<sequence>MIKRLVFFLSLVIAAGCTNAQTKDNGTIAHYRILKPDSTFTSWKDLKKGQPAMLIYFGTDCPHCQKITMEMKQKMNVLKNIQIIMVTFSKTESPWMGMIKNFHRDFELAKYPNITMGTEYPDFLKYGFYPVQRYYNVQTTPYIAIYNRQGKQTKAFSKEPKIDDLVAAVKKAL</sequence>
<dbReference type="InterPro" id="IPR012336">
    <property type="entry name" value="Thioredoxin-like_fold"/>
</dbReference>
<feature type="signal peptide" evidence="1">
    <location>
        <begin position="1"/>
        <end position="20"/>
    </location>
</feature>
<feature type="domain" description="Thioredoxin" evidence="2">
    <location>
        <begin position="9"/>
        <end position="173"/>
    </location>
</feature>
<reference evidence="4" key="1">
    <citation type="journal article" date="2019" name="Int. J. Syst. Evol. Microbiol.">
        <title>The Global Catalogue of Microorganisms (GCM) 10K type strain sequencing project: providing services to taxonomists for standard genome sequencing and annotation.</title>
        <authorList>
            <consortium name="The Broad Institute Genomics Platform"/>
            <consortium name="The Broad Institute Genome Sequencing Center for Infectious Disease"/>
            <person name="Wu L."/>
            <person name="Ma J."/>
        </authorList>
    </citation>
    <scope>NUCLEOTIDE SEQUENCE [LARGE SCALE GENOMIC DNA]</scope>
    <source>
        <strain evidence="4">CCUG 63418</strain>
    </source>
</reference>
<accession>A0ABW2Z2Z9</accession>
<evidence type="ECO:0000313" key="4">
    <source>
        <dbReference type="Proteomes" id="UP001596958"/>
    </source>
</evidence>
<dbReference type="PROSITE" id="PS51257">
    <property type="entry name" value="PROKAR_LIPOPROTEIN"/>
    <property type="match status" value="1"/>
</dbReference>
<dbReference type="RefSeq" id="WP_377100936.1">
    <property type="nucleotide sequence ID" value="NZ_JBHTHU010000010.1"/>
</dbReference>
<protein>
    <submittedName>
        <fullName evidence="3">TlpA family protein disulfide reductase</fullName>
    </submittedName>
</protein>
<organism evidence="3 4">
    <name type="scientific">Mucilaginibacter calamicampi</name>
    <dbReference type="NCBI Taxonomy" id="1302352"/>
    <lineage>
        <taxon>Bacteria</taxon>
        <taxon>Pseudomonadati</taxon>
        <taxon>Bacteroidota</taxon>
        <taxon>Sphingobacteriia</taxon>
        <taxon>Sphingobacteriales</taxon>
        <taxon>Sphingobacteriaceae</taxon>
        <taxon>Mucilaginibacter</taxon>
    </lineage>
</organism>
<gene>
    <name evidence="3" type="ORF">ACFQZS_13095</name>
</gene>
<dbReference type="EMBL" id="JBHTHU010000010">
    <property type="protein sequence ID" value="MFD0751085.1"/>
    <property type="molecule type" value="Genomic_DNA"/>
</dbReference>
<name>A0ABW2Z2Z9_9SPHI</name>
<dbReference type="InterPro" id="IPR036249">
    <property type="entry name" value="Thioredoxin-like_sf"/>
</dbReference>
<dbReference type="Pfam" id="PF13905">
    <property type="entry name" value="Thioredoxin_8"/>
    <property type="match status" value="1"/>
</dbReference>
<keyword evidence="4" id="KW-1185">Reference proteome</keyword>
<keyword evidence="1" id="KW-0732">Signal</keyword>